<dbReference type="STRING" id="112268.A0A182W8E9"/>
<dbReference type="Pfam" id="PF18713">
    <property type="entry name" value="DUF5645"/>
    <property type="match status" value="1"/>
</dbReference>
<dbReference type="InterPro" id="IPR041506">
    <property type="entry name" value="DUF5645"/>
</dbReference>
<accession>A0A182W8E9</accession>
<dbReference type="VEuPathDB" id="VectorBase:AMIN006623"/>
<dbReference type="AlphaFoldDB" id="A0A182W8E9"/>
<dbReference type="SUPFAM" id="SSF55729">
    <property type="entry name" value="Acyl-CoA N-acyltransferases (Nat)"/>
    <property type="match status" value="1"/>
</dbReference>
<sequence>MEPLRSASQEEIRLLLQIYEANIPESVQFVLILQNILRINTTVSGCDLEVASHRIRKTIYIPNQQNSNRFATFVAISRDDDLYIMAHSMQDPPLELSDALQNTQLINWDLKPVFVIGRNKLIHEKIHQKAKEFSLTIDTYCSRSDVF</sequence>
<dbReference type="EnsemblMetazoa" id="AMIN006623-RA">
    <property type="protein sequence ID" value="AMIN006623-PA"/>
    <property type="gene ID" value="AMIN006623"/>
</dbReference>
<feature type="domain" description="DUF5645" evidence="1">
    <location>
        <begin position="3"/>
        <end position="122"/>
    </location>
</feature>
<reference evidence="3" key="1">
    <citation type="submission" date="2013-03" db="EMBL/GenBank/DDBJ databases">
        <title>The Genome Sequence of Anopheles minimus MINIMUS1.</title>
        <authorList>
            <consortium name="The Broad Institute Genomics Platform"/>
            <person name="Neafsey D.E."/>
            <person name="Walton C."/>
            <person name="Walker B."/>
            <person name="Young S.K."/>
            <person name="Zeng Q."/>
            <person name="Gargeya S."/>
            <person name="Fitzgerald M."/>
            <person name="Haas B."/>
            <person name="Abouelleil A."/>
            <person name="Allen A.W."/>
            <person name="Alvarado L."/>
            <person name="Arachchi H.M."/>
            <person name="Berlin A.M."/>
            <person name="Chapman S.B."/>
            <person name="Gainer-Dewar J."/>
            <person name="Goldberg J."/>
            <person name="Griggs A."/>
            <person name="Gujja S."/>
            <person name="Hansen M."/>
            <person name="Howarth C."/>
            <person name="Imamovic A."/>
            <person name="Ireland A."/>
            <person name="Larimer J."/>
            <person name="McCowan C."/>
            <person name="Murphy C."/>
            <person name="Pearson M."/>
            <person name="Poon T.W."/>
            <person name="Priest M."/>
            <person name="Roberts A."/>
            <person name="Saif S."/>
            <person name="Shea T."/>
            <person name="Sisk P."/>
            <person name="Sykes S."/>
            <person name="Wortman J."/>
            <person name="Nusbaum C."/>
            <person name="Birren B."/>
        </authorList>
    </citation>
    <scope>NUCLEOTIDE SEQUENCE [LARGE SCALE GENOMIC DNA]</scope>
    <source>
        <strain evidence="3">MINIMUS1</strain>
    </source>
</reference>
<dbReference type="Gene3D" id="3.40.630.30">
    <property type="match status" value="1"/>
</dbReference>
<proteinExistence type="predicted"/>
<protein>
    <submittedName>
        <fullName evidence="2">DUF5645 domain-containing protein</fullName>
    </submittedName>
</protein>
<evidence type="ECO:0000313" key="2">
    <source>
        <dbReference type="EnsemblMetazoa" id="AMIN006623-PA"/>
    </source>
</evidence>
<keyword evidence="3" id="KW-1185">Reference proteome</keyword>
<organism evidence="2 3">
    <name type="scientific">Anopheles minimus</name>
    <dbReference type="NCBI Taxonomy" id="112268"/>
    <lineage>
        <taxon>Eukaryota</taxon>
        <taxon>Metazoa</taxon>
        <taxon>Ecdysozoa</taxon>
        <taxon>Arthropoda</taxon>
        <taxon>Hexapoda</taxon>
        <taxon>Insecta</taxon>
        <taxon>Pterygota</taxon>
        <taxon>Neoptera</taxon>
        <taxon>Endopterygota</taxon>
        <taxon>Diptera</taxon>
        <taxon>Nematocera</taxon>
        <taxon>Culicoidea</taxon>
        <taxon>Culicidae</taxon>
        <taxon>Anophelinae</taxon>
        <taxon>Anopheles</taxon>
    </lineage>
</organism>
<dbReference type="InterPro" id="IPR016181">
    <property type="entry name" value="Acyl_CoA_acyltransferase"/>
</dbReference>
<name>A0A182W8E9_9DIPT</name>
<reference evidence="2" key="2">
    <citation type="submission" date="2020-05" db="UniProtKB">
        <authorList>
            <consortium name="EnsemblMetazoa"/>
        </authorList>
    </citation>
    <scope>IDENTIFICATION</scope>
    <source>
        <strain evidence="2">MINIMUS1</strain>
    </source>
</reference>
<evidence type="ECO:0000313" key="3">
    <source>
        <dbReference type="Proteomes" id="UP000075920"/>
    </source>
</evidence>
<dbReference type="Proteomes" id="UP000075920">
    <property type="component" value="Unassembled WGS sequence"/>
</dbReference>
<evidence type="ECO:0000259" key="1">
    <source>
        <dbReference type="Pfam" id="PF18713"/>
    </source>
</evidence>